<keyword evidence="4" id="KW-1185">Reference proteome</keyword>
<dbReference type="EMBL" id="FZLN01000001">
    <property type="protein sequence ID" value="SNQ28316.1"/>
    <property type="molecule type" value="Genomic_DNA"/>
</dbReference>
<dbReference type="InterPro" id="IPR024572">
    <property type="entry name" value="RcnB"/>
</dbReference>
<accession>A0A217EDQ8</accession>
<evidence type="ECO:0000313" key="3">
    <source>
        <dbReference type="EMBL" id="SNQ28316.1"/>
    </source>
</evidence>
<name>A0A217EDQ8_9GAMM</name>
<dbReference type="OrthoDB" id="6687316at2"/>
<reference evidence="4" key="1">
    <citation type="submission" date="2017-06" db="EMBL/GenBank/DDBJ databases">
        <authorList>
            <person name="Varghese N."/>
            <person name="Submissions S."/>
        </authorList>
    </citation>
    <scope>NUCLEOTIDE SEQUENCE [LARGE SCALE GENOMIC DNA]</scope>
    <source>
        <strain evidence="4">ANC 5114</strain>
    </source>
</reference>
<dbReference type="Pfam" id="PF11776">
    <property type="entry name" value="RcnB"/>
    <property type="match status" value="1"/>
</dbReference>
<sequence>MLKKNILVYSLLVSTTCASSLTFADPWRGDRDDRQRDWQQRAPQSDQYRRPVARYDDRDRYRGDRDRGPVYYNQSYDRRYYHQPSYGHNNRWHRGSYVPRDYWGPSYRVNNWRGRGLPPPPQGHRWLNVNGQYILIAAATGIITSILLHQ</sequence>
<dbReference type="Proteomes" id="UP000243463">
    <property type="component" value="Unassembled WGS sequence"/>
</dbReference>
<protein>
    <submittedName>
        <fullName evidence="3">Regulator RcnB of Ni and Co efflux</fullName>
    </submittedName>
</protein>
<dbReference type="Gene3D" id="3.10.450.160">
    <property type="entry name" value="inner membrane protein cigr"/>
    <property type="match status" value="1"/>
</dbReference>
<gene>
    <name evidence="3" type="ORF">SAMN05444584_0231</name>
</gene>
<feature type="compositionally biased region" description="Basic and acidic residues" evidence="1">
    <location>
        <begin position="47"/>
        <end position="68"/>
    </location>
</feature>
<dbReference type="RefSeq" id="WP_088822315.1">
    <property type="nucleotide sequence ID" value="NZ_FZLN01000001.1"/>
</dbReference>
<feature type="signal peptide" evidence="2">
    <location>
        <begin position="1"/>
        <end position="24"/>
    </location>
</feature>
<organism evidence="3 4">
    <name type="scientific">Acinetobacter apis</name>
    <dbReference type="NCBI Taxonomy" id="1229165"/>
    <lineage>
        <taxon>Bacteria</taxon>
        <taxon>Pseudomonadati</taxon>
        <taxon>Pseudomonadota</taxon>
        <taxon>Gammaproteobacteria</taxon>
        <taxon>Moraxellales</taxon>
        <taxon>Moraxellaceae</taxon>
        <taxon>Acinetobacter</taxon>
    </lineage>
</organism>
<dbReference type="AlphaFoldDB" id="A0A217EDQ8"/>
<proteinExistence type="predicted"/>
<keyword evidence="2" id="KW-0732">Signal</keyword>
<feature type="region of interest" description="Disordered" evidence="1">
    <location>
        <begin position="31"/>
        <end position="68"/>
    </location>
</feature>
<evidence type="ECO:0000256" key="1">
    <source>
        <dbReference type="SAM" id="MobiDB-lite"/>
    </source>
</evidence>
<evidence type="ECO:0000313" key="4">
    <source>
        <dbReference type="Proteomes" id="UP000243463"/>
    </source>
</evidence>
<evidence type="ECO:0000256" key="2">
    <source>
        <dbReference type="SAM" id="SignalP"/>
    </source>
</evidence>
<feature type="chain" id="PRO_5013052800" evidence="2">
    <location>
        <begin position="25"/>
        <end position="150"/>
    </location>
</feature>